<reference evidence="2" key="1">
    <citation type="journal article" date="2017" name="Nat. Microbiol.">
        <title>Global analysis of biosynthetic gene clusters reveals vast potential of secondary metabolite production in Penicillium species.</title>
        <authorList>
            <person name="Nielsen J.C."/>
            <person name="Grijseels S."/>
            <person name="Prigent S."/>
            <person name="Ji B."/>
            <person name="Dainat J."/>
            <person name="Nielsen K.F."/>
            <person name="Frisvad J.C."/>
            <person name="Workman M."/>
            <person name="Nielsen J."/>
        </authorList>
    </citation>
    <scope>NUCLEOTIDE SEQUENCE [LARGE SCALE GENOMIC DNA]</scope>
    <source>
        <strain evidence="2">IBT 29525</strain>
    </source>
</reference>
<dbReference type="STRING" id="60172.A0A1V6QV75"/>
<keyword evidence="2" id="KW-1185">Reference proteome</keyword>
<dbReference type="AlphaFoldDB" id="A0A1V6QV75"/>
<proteinExistence type="predicted"/>
<protein>
    <submittedName>
        <fullName evidence="1">Uncharacterized protein</fullName>
    </submittedName>
</protein>
<organism evidence="1 2">
    <name type="scientific">Penicillium solitum</name>
    <dbReference type="NCBI Taxonomy" id="60172"/>
    <lineage>
        <taxon>Eukaryota</taxon>
        <taxon>Fungi</taxon>
        <taxon>Dikarya</taxon>
        <taxon>Ascomycota</taxon>
        <taxon>Pezizomycotina</taxon>
        <taxon>Eurotiomycetes</taxon>
        <taxon>Eurotiomycetidae</taxon>
        <taxon>Eurotiales</taxon>
        <taxon>Aspergillaceae</taxon>
        <taxon>Penicillium</taxon>
    </lineage>
</organism>
<gene>
    <name evidence="1" type="ORF">PENSOL_c035G08298</name>
</gene>
<evidence type="ECO:0000313" key="1">
    <source>
        <dbReference type="EMBL" id="OQD93114.1"/>
    </source>
</evidence>
<dbReference type="Proteomes" id="UP000191612">
    <property type="component" value="Unassembled WGS sequence"/>
</dbReference>
<evidence type="ECO:0000313" key="2">
    <source>
        <dbReference type="Proteomes" id="UP000191612"/>
    </source>
</evidence>
<dbReference type="EMBL" id="MDYO01000035">
    <property type="protein sequence ID" value="OQD93114.1"/>
    <property type="molecule type" value="Genomic_DNA"/>
</dbReference>
<name>A0A1V6QV75_9EURO</name>
<accession>A0A1V6QV75</accession>
<comment type="caution">
    <text evidence="1">The sequence shown here is derived from an EMBL/GenBank/DDBJ whole genome shotgun (WGS) entry which is preliminary data.</text>
</comment>
<sequence length="68" mass="7439">MAQESSQITPRYLTGDKAGLQKFLAKFDVFLFDCDGLSPVLALSRLSLRGGPPRPPRRVATTAETMTI</sequence>